<organism evidence="14 15">
    <name type="scientific">Ignatzschineria indica</name>
    <dbReference type="NCBI Taxonomy" id="472583"/>
    <lineage>
        <taxon>Bacteria</taxon>
        <taxon>Pseudomonadati</taxon>
        <taxon>Pseudomonadota</taxon>
        <taxon>Gammaproteobacteria</taxon>
        <taxon>Cardiobacteriales</taxon>
        <taxon>Ignatzschineriaceae</taxon>
        <taxon>Ignatzschineria</taxon>
    </lineage>
</organism>
<dbReference type="InterPro" id="IPR035907">
    <property type="entry name" value="Hppk_sf"/>
</dbReference>
<dbReference type="RefSeq" id="WP_109236861.1">
    <property type="nucleotide sequence ID" value="NZ_BMXZ01000006.1"/>
</dbReference>
<dbReference type="InterPro" id="IPR000550">
    <property type="entry name" value="Hppk"/>
</dbReference>
<name>A0A2U2AI55_9GAMM</name>
<dbReference type="GO" id="GO:0016301">
    <property type="term" value="F:kinase activity"/>
    <property type="evidence" value="ECO:0007669"/>
    <property type="project" value="UniProtKB-KW"/>
</dbReference>
<keyword evidence="7 14" id="KW-0418">Kinase</keyword>
<accession>A0A2U2AI55</accession>
<comment type="function">
    <text evidence="10">Catalyzes the transfer of pyrophosphate from adenosine triphosphate (ATP) to 6-hydroxymethyl-7,8-dihydropterin, an enzymatic step in folate biosynthesis pathway.</text>
</comment>
<gene>
    <name evidence="14" type="primary">folK</name>
    <name evidence="14" type="ORF">DC082_10080</name>
</gene>
<evidence type="ECO:0000313" key="14">
    <source>
        <dbReference type="EMBL" id="PWD82269.1"/>
    </source>
</evidence>
<evidence type="ECO:0000259" key="13">
    <source>
        <dbReference type="PROSITE" id="PS00794"/>
    </source>
</evidence>
<protein>
    <recommendedName>
        <fullName evidence="4">2-amino-4-hydroxy-6-hydroxymethyldihydropteridine pyrophosphokinase</fullName>
        <ecNumber evidence="3">2.7.6.3</ecNumber>
    </recommendedName>
    <alternativeName>
        <fullName evidence="11">6-hydroxymethyl-7,8-dihydropterin pyrophosphokinase</fullName>
    </alternativeName>
    <alternativeName>
        <fullName evidence="12">7,8-dihydro-6-hydroxymethylpterin-pyrophosphokinase</fullName>
    </alternativeName>
</protein>
<dbReference type="PANTHER" id="PTHR43071:SF1">
    <property type="entry name" value="2-AMINO-4-HYDROXY-6-HYDROXYMETHYLDIHYDROPTERIDINE PYROPHOSPHOKINASE"/>
    <property type="match status" value="1"/>
</dbReference>
<proteinExistence type="inferred from homology"/>
<evidence type="ECO:0000256" key="5">
    <source>
        <dbReference type="ARBA" id="ARBA00022679"/>
    </source>
</evidence>
<keyword evidence="5" id="KW-0808">Transferase</keyword>
<evidence type="ECO:0000256" key="2">
    <source>
        <dbReference type="ARBA" id="ARBA00005810"/>
    </source>
</evidence>
<sequence>MNIVYLSLGSNLNDPLLQVKTAIKEIPNSAEITLLAISSLYETPPIGPKQPNFINAVVKIGTSLSPLQLLEAMQEIEKKHQRERTIHWGPRTLDIDLLLYNDQKIDIERLTIPHPFMHERAFVLLPLLEIEPTLETPLHGTLSKYLETLADRFDIVKVEDPPLIPKVTPHA</sequence>
<dbReference type="GO" id="GO:0005524">
    <property type="term" value="F:ATP binding"/>
    <property type="evidence" value="ECO:0007669"/>
    <property type="project" value="UniProtKB-KW"/>
</dbReference>
<dbReference type="UniPathway" id="UPA00077">
    <property type="reaction ID" value="UER00155"/>
</dbReference>
<dbReference type="GO" id="GO:0046654">
    <property type="term" value="P:tetrahydrofolate biosynthetic process"/>
    <property type="evidence" value="ECO:0007669"/>
    <property type="project" value="UniProtKB-UniPathway"/>
</dbReference>
<evidence type="ECO:0000256" key="12">
    <source>
        <dbReference type="ARBA" id="ARBA00033413"/>
    </source>
</evidence>
<dbReference type="NCBIfam" id="TIGR01498">
    <property type="entry name" value="folK"/>
    <property type="match status" value="1"/>
</dbReference>
<evidence type="ECO:0000256" key="3">
    <source>
        <dbReference type="ARBA" id="ARBA00013253"/>
    </source>
</evidence>
<dbReference type="CDD" id="cd00483">
    <property type="entry name" value="HPPK"/>
    <property type="match status" value="1"/>
</dbReference>
<comment type="similarity">
    <text evidence="2">Belongs to the HPPK family.</text>
</comment>
<feature type="domain" description="7,8-dihydro-6-hydroxymethylpterin-pyrophosphokinase" evidence="13">
    <location>
        <begin position="87"/>
        <end position="98"/>
    </location>
</feature>
<dbReference type="Proteomes" id="UP000244948">
    <property type="component" value="Unassembled WGS sequence"/>
</dbReference>
<evidence type="ECO:0000256" key="7">
    <source>
        <dbReference type="ARBA" id="ARBA00022777"/>
    </source>
</evidence>
<evidence type="ECO:0000256" key="6">
    <source>
        <dbReference type="ARBA" id="ARBA00022741"/>
    </source>
</evidence>
<dbReference type="AlphaFoldDB" id="A0A2U2AI55"/>
<evidence type="ECO:0000313" key="15">
    <source>
        <dbReference type="Proteomes" id="UP000244948"/>
    </source>
</evidence>
<dbReference type="EC" id="2.7.6.3" evidence="3"/>
<comment type="caution">
    <text evidence="14">The sequence shown here is derived from an EMBL/GenBank/DDBJ whole genome shotgun (WGS) entry which is preliminary data.</text>
</comment>
<evidence type="ECO:0000256" key="8">
    <source>
        <dbReference type="ARBA" id="ARBA00022840"/>
    </source>
</evidence>
<dbReference type="GO" id="GO:0046656">
    <property type="term" value="P:folic acid biosynthetic process"/>
    <property type="evidence" value="ECO:0007669"/>
    <property type="project" value="UniProtKB-KW"/>
</dbReference>
<evidence type="ECO:0000256" key="11">
    <source>
        <dbReference type="ARBA" id="ARBA00029766"/>
    </source>
</evidence>
<evidence type="ECO:0000256" key="9">
    <source>
        <dbReference type="ARBA" id="ARBA00022909"/>
    </source>
</evidence>
<dbReference type="PROSITE" id="PS00794">
    <property type="entry name" value="HPPK"/>
    <property type="match status" value="1"/>
</dbReference>
<keyword evidence="8" id="KW-0067">ATP-binding</keyword>
<evidence type="ECO:0000256" key="4">
    <source>
        <dbReference type="ARBA" id="ARBA00016218"/>
    </source>
</evidence>
<evidence type="ECO:0000256" key="10">
    <source>
        <dbReference type="ARBA" id="ARBA00029409"/>
    </source>
</evidence>
<reference evidence="14 15" key="1">
    <citation type="journal article" date="2018" name="Genome Announc.">
        <title>Ignatzschineria cameli sp. nov., isolated from necrotic foot tissue of dromedaries (Camelus dromedarius) and associated maggots (Wohlfahrtia species) in Dubai.</title>
        <authorList>
            <person name="Tsang C.C."/>
            <person name="Tang J.Y."/>
            <person name="Fong J.Y."/>
            <person name="Kinne J."/>
            <person name="Lee H.H."/>
            <person name="Joseph M."/>
            <person name="Jose S."/>
            <person name="Schuster R.K."/>
            <person name="Tang Y."/>
            <person name="Sivakumar S."/>
            <person name="Chen J.H."/>
            <person name="Teng J.L."/>
            <person name="Lau S.K."/>
            <person name="Wernery U."/>
            <person name="Woo P.C."/>
        </authorList>
    </citation>
    <scope>NUCLEOTIDE SEQUENCE [LARGE SCALE GENOMIC DNA]</scope>
    <source>
        <strain evidence="14 15">KCTC 22643</strain>
    </source>
</reference>
<dbReference type="SUPFAM" id="SSF55083">
    <property type="entry name" value="6-hydroxymethyl-7,8-dihydropterin pyrophosphokinase, HPPK"/>
    <property type="match status" value="1"/>
</dbReference>
<comment type="pathway">
    <text evidence="1">Cofactor biosynthesis; tetrahydrofolate biosynthesis; 2-amino-4-hydroxy-6-hydroxymethyl-7,8-dihydropteridine diphosphate from 7,8-dihydroneopterin triphosphate: step 4/4.</text>
</comment>
<dbReference type="GO" id="GO:0003848">
    <property type="term" value="F:2-amino-4-hydroxy-6-hydroxymethyldihydropteridine diphosphokinase activity"/>
    <property type="evidence" value="ECO:0007669"/>
    <property type="project" value="UniProtKB-EC"/>
</dbReference>
<dbReference type="Pfam" id="PF01288">
    <property type="entry name" value="HPPK"/>
    <property type="match status" value="1"/>
</dbReference>
<dbReference type="PANTHER" id="PTHR43071">
    <property type="entry name" value="2-AMINO-4-HYDROXY-6-HYDROXYMETHYLDIHYDROPTERIDINE PYROPHOSPHOKINASE"/>
    <property type="match status" value="1"/>
</dbReference>
<keyword evidence="6" id="KW-0547">Nucleotide-binding</keyword>
<keyword evidence="15" id="KW-1185">Reference proteome</keyword>
<evidence type="ECO:0000256" key="1">
    <source>
        <dbReference type="ARBA" id="ARBA00005051"/>
    </source>
</evidence>
<dbReference type="Gene3D" id="3.30.70.560">
    <property type="entry name" value="7,8-Dihydro-6-hydroxymethylpterin-pyrophosphokinase HPPK"/>
    <property type="match status" value="1"/>
</dbReference>
<dbReference type="EMBL" id="QEWR01000008">
    <property type="protein sequence ID" value="PWD82269.1"/>
    <property type="molecule type" value="Genomic_DNA"/>
</dbReference>
<keyword evidence="9" id="KW-0289">Folate biosynthesis</keyword>